<dbReference type="EMBL" id="JABVXQ010000003">
    <property type="protein sequence ID" value="KAF6119558.1"/>
    <property type="molecule type" value="Genomic_DNA"/>
</dbReference>
<name>A0A834AXM7_9CHIR</name>
<evidence type="ECO:0000313" key="2">
    <source>
        <dbReference type="Proteomes" id="UP000664940"/>
    </source>
</evidence>
<gene>
    <name evidence="1" type="ORF">HJG60_010044</name>
</gene>
<reference evidence="1 2" key="1">
    <citation type="journal article" date="2020" name="Nature">
        <title>Six reference-quality genomes reveal evolution of bat adaptations.</title>
        <authorList>
            <person name="Jebb D."/>
            <person name="Huang Z."/>
            <person name="Pippel M."/>
            <person name="Hughes G.M."/>
            <person name="Lavrichenko K."/>
            <person name="Devanna P."/>
            <person name="Winkler S."/>
            <person name="Jermiin L.S."/>
            <person name="Skirmuntt E.C."/>
            <person name="Katzourakis A."/>
            <person name="Burkitt-Gray L."/>
            <person name="Ray D.A."/>
            <person name="Sullivan K.A.M."/>
            <person name="Roscito J.G."/>
            <person name="Kirilenko B.M."/>
            <person name="Davalos L.M."/>
            <person name="Corthals A.P."/>
            <person name="Power M.L."/>
            <person name="Jones G."/>
            <person name="Ransome R.D."/>
            <person name="Dechmann D.K.N."/>
            <person name="Locatelli A.G."/>
            <person name="Puechmaille S.J."/>
            <person name="Fedrigo O."/>
            <person name="Jarvis E.D."/>
            <person name="Hiller M."/>
            <person name="Vernes S.C."/>
            <person name="Myers E.W."/>
            <person name="Teeling E.C."/>
        </authorList>
    </citation>
    <scope>NUCLEOTIDE SEQUENCE [LARGE SCALE GENOMIC DNA]</scope>
    <source>
        <strain evidence="1">Bat1K_MPI-CBG_1</strain>
    </source>
</reference>
<proteinExistence type="predicted"/>
<accession>A0A834AXM7</accession>
<comment type="caution">
    <text evidence="1">The sequence shown here is derived from an EMBL/GenBank/DDBJ whole genome shotgun (WGS) entry which is preliminary data.</text>
</comment>
<sequence>MGVPAGILTLVTFPAIGFKALPSPFSQIDFESLLSFVLFQLPRPPWLLANSYQSPPRMSRLEASPASSPPLIQHISVSFGPHRNVCTPVGLLSWSTTKQLFIGTCYLHRHCFLICTGFSVSRQLRGQEPCLRESINSLLQCLTGCPAPSEAKECWVLESGPAGSQFQLHRLRTAALWQVASSLSAWGSCED</sequence>
<protein>
    <submittedName>
        <fullName evidence="1">Uncharacterized protein</fullName>
    </submittedName>
</protein>
<dbReference type="AlphaFoldDB" id="A0A834AXM7"/>
<dbReference type="Proteomes" id="UP000664940">
    <property type="component" value="Unassembled WGS sequence"/>
</dbReference>
<organism evidence="1 2">
    <name type="scientific">Phyllostomus discolor</name>
    <name type="common">pale spear-nosed bat</name>
    <dbReference type="NCBI Taxonomy" id="89673"/>
    <lineage>
        <taxon>Eukaryota</taxon>
        <taxon>Metazoa</taxon>
        <taxon>Chordata</taxon>
        <taxon>Craniata</taxon>
        <taxon>Vertebrata</taxon>
        <taxon>Euteleostomi</taxon>
        <taxon>Mammalia</taxon>
        <taxon>Eutheria</taxon>
        <taxon>Laurasiatheria</taxon>
        <taxon>Chiroptera</taxon>
        <taxon>Yangochiroptera</taxon>
        <taxon>Phyllostomidae</taxon>
        <taxon>Phyllostominae</taxon>
        <taxon>Phyllostomus</taxon>
    </lineage>
</organism>
<evidence type="ECO:0000313" key="1">
    <source>
        <dbReference type="EMBL" id="KAF6119558.1"/>
    </source>
</evidence>